<dbReference type="InterPro" id="IPR003661">
    <property type="entry name" value="HisK_dim/P_dom"/>
</dbReference>
<dbReference type="InterPro" id="IPR000700">
    <property type="entry name" value="PAS-assoc_C"/>
</dbReference>
<dbReference type="CDD" id="cd00082">
    <property type="entry name" value="HisKA"/>
    <property type="match status" value="1"/>
</dbReference>
<dbReference type="GeneID" id="84233277"/>
<dbReference type="EC" id="2.7.13.3" evidence="2"/>
<dbReference type="InterPro" id="IPR036890">
    <property type="entry name" value="HATPase_C_sf"/>
</dbReference>
<feature type="domain" description="PAS" evidence="9">
    <location>
        <begin position="394"/>
        <end position="466"/>
    </location>
</feature>
<keyword evidence="7" id="KW-0812">Transmembrane</keyword>
<dbReference type="PROSITE" id="PS50113">
    <property type="entry name" value="PAC"/>
    <property type="match status" value="1"/>
</dbReference>
<dbReference type="InterPro" id="IPR036097">
    <property type="entry name" value="HisK_dim/P_sf"/>
</dbReference>
<evidence type="ECO:0000256" key="1">
    <source>
        <dbReference type="ARBA" id="ARBA00000085"/>
    </source>
</evidence>
<dbReference type="NCBIfam" id="TIGR00229">
    <property type="entry name" value="sensory_box"/>
    <property type="match status" value="2"/>
</dbReference>
<evidence type="ECO:0000259" key="9">
    <source>
        <dbReference type="PROSITE" id="PS50112"/>
    </source>
</evidence>
<evidence type="ECO:0000256" key="7">
    <source>
        <dbReference type="SAM" id="Phobius"/>
    </source>
</evidence>
<feature type="domain" description="PAC" evidence="10">
    <location>
        <begin position="470"/>
        <end position="523"/>
    </location>
</feature>
<dbReference type="KEGG" id="mseb:RE474_11130"/>
<dbReference type="Gene3D" id="3.30.450.20">
    <property type="entry name" value="PAS domain"/>
    <property type="match status" value="2"/>
</dbReference>
<keyword evidence="11" id="KW-0547">Nucleotide-binding</keyword>
<dbReference type="SUPFAM" id="SSF47384">
    <property type="entry name" value="Homodimeric domain of signal transducing histidine kinase"/>
    <property type="match status" value="1"/>
</dbReference>
<dbReference type="InterPro" id="IPR035965">
    <property type="entry name" value="PAS-like_dom_sf"/>
</dbReference>
<evidence type="ECO:0000256" key="4">
    <source>
        <dbReference type="ARBA" id="ARBA00022679"/>
    </source>
</evidence>
<dbReference type="Pfam" id="PF01590">
    <property type="entry name" value="GAF"/>
    <property type="match status" value="1"/>
</dbReference>
<dbReference type="Pfam" id="PF13426">
    <property type="entry name" value="PAS_9"/>
    <property type="match status" value="1"/>
</dbReference>
<dbReference type="Gene3D" id="1.10.287.130">
    <property type="match status" value="1"/>
</dbReference>
<dbReference type="InterPro" id="IPR003018">
    <property type="entry name" value="GAF"/>
</dbReference>
<sequence>MINERTLKNVKITSVVNTVLILIISIFGLVLVAPFLISKDTNSLIVSLALIMSTFIIIIYANKQIEKKNMELEMKITELDEMHKKLNEKHKGLEYLVSRNTNIENMISSLISMFIKPGNIEGTLDEILKKTASFCDADYCYLFLFKENGEPYMSHTWKSQGKTEKKSVFESNPYSKFPWIEKKIVQKQIIHISKEEHLLTAADKERNIILSDGIQSLMLVPVESKSKCIGFISIESTSCKSDCNPDNIQTLKVLSEIMSTALNHKSFLNDLGLFKDLIDRSNDFIFIIDVEKNRILDANETACKELGYTIEELTDMEEKDLSSLFEDTFWKSDLRDLAGDRYLQPGQTLTKKDGTIIPAEMNITFVTHDHHNYALAVVRDIAARLDMESRLAKTKQVMELAMEGADLGMWDWNLRTDEVMYNERWAEMIGYDVKNIEKNIESWKKLIHPDDLEIVNDTIHDHINRETPFFEAEFRMKNSKDRWQWILARGKVTEWDKNKEPFRFTGTTMDLNERKKVEEELRHSNELKDLFTDIMRHDLLNPAGNIRGFSEVLCEMEDDPEKSKIIDSVQRSTNKLIDMIETAAKFAKLEATEELELEGIDIMPSLRNVIEQFEQQLCDKNMNLHIRADGSYPAMLNPIVEEIFANYISNAIKYSPENTEIDIDVIDQNYTWMVTVTDSGEGISDDAKPLIFDRFKRVNKSGVKGTGLGLAIVKKIAELLGGSVGVENNPEGNGSMFWVKLRKYHGTLSDDTSSIIGIEATIAAETIQNTKTEIRPMLH</sequence>
<comment type="catalytic activity">
    <reaction evidence="1">
        <text>ATP + protein L-histidine = ADP + protein N-phospho-L-histidine.</text>
        <dbReference type="EC" id="2.7.13.3"/>
    </reaction>
</comment>
<dbReference type="InterPro" id="IPR000014">
    <property type="entry name" value="PAS"/>
</dbReference>
<evidence type="ECO:0000256" key="5">
    <source>
        <dbReference type="ARBA" id="ARBA00022777"/>
    </source>
</evidence>
<feature type="domain" description="PAS" evidence="9">
    <location>
        <begin position="270"/>
        <end position="313"/>
    </location>
</feature>
<name>A0AA51YLK9_9EURY</name>
<feature type="transmembrane region" description="Helical" evidence="7">
    <location>
        <begin position="43"/>
        <end position="61"/>
    </location>
</feature>
<feature type="coiled-coil region" evidence="6">
    <location>
        <begin position="60"/>
        <end position="89"/>
    </location>
</feature>
<dbReference type="CDD" id="cd00130">
    <property type="entry name" value="PAS"/>
    <property type="match status" value="2"/>
</dbReference>
<evidence type="ECO:0000256" key="2">
    <source>
        <dbReference type="ARBA" id="ARBA00012438"/>
    </source>
</evidence>
<dbReference type="InterPro" id="IPR052162">
    <property type="entry name" value="Sensor_kinase/Photoreceptor"/>
</dbReference>
<evidence type="ECO:0000313" key="12">
    <source>
        <dbReference type="Proteomes" id="UP001182908"/>
    </source>
</evidence>
<gene>
    <name evidence="11" type="ORF">RE474_11130</name>
</gene>
<keyword evidence="4" id="KW-0808">Transferase</keyword>
<dbReference type="Pfam" id="PF08447">
    <property type="entry name" value="PAS_3"/>
    <property type="match status" value="1"/>
</dbReference>
<keyword evidence="5" id="KW-0418">Kinase</keyword>
<dbReference type="PROSITE" id="PS50112">
    <property type="entry name" value="PAS"/>
    <property type="match status" value="2"/>
</dbReference>
<dbReference type="AlphaFoldDB" id="A0AA51YLK9"/>
<dbReference type="RefSeq" id="WP_309310438.1">
    <property type="nucleotide sequence ID" value="NZ_CP133592.1"/>
</dbReference>
<keyword evidence="11" id="KW-0067">ATP-binding</keyword>
<proteinExistence type="predicted"/>
<accession>A0AA51YLK9</accession>
<keyword evidence="12" id="KW-1185">Reference proteome</keyword>
<dbReference type="InterPro" id="IPR013655">
    <property type="entry name" value="PAS_fold_3"/>
</dbReference>
<dbReference type="GO" id="GO:0005524">
    <property type="term" value="F:ATP binding"/>
    <property type="evidence" value="ECO:0007669"/>
    <property type="project" value="UniProtKB-KW"/>
</dbReference>
<keyword evidence="7" id="KW-0472">Membrane</keyword>
<evidence type="ECO:0000259" key="10">
    <source>
        <dbReference type="PROSITE" id="PS50113"/>
    </source>
</evidence>
<dbReference type="SUPFAM" id="SSF55785">
    <property type="entry name" value="PYP-like sensor domain (PAS domain)"/>
    <property type="match status" value="2"/>
</dbReference>
<evidence type="ECO:0000256" key="3">
    <source>
        <dbReference type="ARBA" id="ARBA00022553"/>
    </source>
</evidence>
<dbReference type="SMART" id="SM00091">
    <property type="entry name" value="PAS"/>
    <property type="match status" value="2"/>
</dbReference>
<evidence type="ECO:0000313" key="11">
    <source>
        <dbReference type="EMBL" id="WMW24628.1"/>
    </source>
</evidence>
<dbReference type="PROSITE" id="PS50109">
    <property type="entry name" value="HIS_KIN"/>
    <property type="match status" value="1"/>
</dbReference>
<dbReference type="InterPro" id="IPR003594">
    <property type="entry name" value="HATPase_dom"/>
</dbReference>
<organism evidence="11 12">
    <name type="scientific">Methanolobus sediminis</name>
    <dbReference type="NCBI Taxonomy" id="3072978"/>
    <lineage>
        <taxon>Archaea</taxon>
        <taxon>Methanobacteriati</taxon>
        <taxon>Methanobacteriota</taxon>
        <taxon>Stenosarchaea group</taxon>
        <taxon>Methanomicrobia</taxon>
        <taxon>Methanosarcinales</taxon>
        <taxon>Methanosarcinaceae</taxon>
        <taxon>Methanolobus</taxon>
    </lineage>
</organism>
<dbReference type="SUPFAM" id="SSF55781">
    <property type="entry name" value="GAF domain-like"/>
    <property type="match status" value="1"/>
</dbReference>
<dbReference type="PRINTS" id="PR00344">
    <property type="entry name" value="BCTRLSENSOR"/>
</dbReference>
<feature type="transmembrane region" description="Helical" evidence="7">
    <location>
        <begin position="12"/>
        <end position="37"/>
    </location>
</feature>
<feature type="domain" description="Histidine kinase" evidence="8">
    <location>
        <begin position="534"/>
        <end position="745"/>
    </location>
</feature>
<dbReference type="Pfam" id="PF00512">
    <property type="entry name" value="HisKA"/>
    <property type="match status" value="1"/>
</dbReference>
<dbReference type="SMART" id="SM00387">
    <property type="entry name" value="HATPase_c"/>
    <property type="match status" value="1"/>
</dbReference>
<dbReference type="PANTHER" id="PTHR43304">
    <property type="entry name" value="PHYTOCHROME-LIKE PROTEIN CPH1"/>
    <property type="match status" value="1"/>
</dbReference>
<keyword evidence="7" id="KW-1133">Transmembrane helix</keyword>
<reference evidence="11 12" key="1">
    <citation type="submission" date="2023-08" db="EMBL/GenBank/DDBJ databases">
        <title>Methanolobus mangrovi sp. nov. and Methanolobus sediminis sp. nov, two novel methylotrophic methanogens isolated from mangrove sediments in China.</title>
        <authorList>
            <person name="Zhou J."/>
        </authorList>
    </citation>
    <scope>NUCLEOTIDE SEQUENCE [LARGE SCALE GENOMIC DNA]</scope>
    <source>
        <strain evidence="11 12">FTZ6</strain>
    </source>
</reference>
<dbReference type="Gene3D" id="3.30.450.40">
    <property type="match status" value="1"/>
</dbReference>
<evidence type="ECO:0000259" key="8">
    <source>
        <dbReference type="PROSITE" id="PS50109"/>
    </source>
</evidence>
<dbReference type="Gene3D" id="3.30.565.10">
    <property type="entry name" value="Histidine kinase-like ATPase, C-terminal domain"/>
    <property type="match status" value="1"/>
</dbReference>
<dbReference type="InterPro" id="IPR004358">
    <property type="entry name" value="Sig_transdc_His_kin-like_C"/>
</dbReference>
<dbReference type="Proteomes" id="UP001182908">
    <property type="component" value="Chromosome"/>
</dbReference>
<evidence type="ECO:0000256" key="6">
    <source>
        <dbReference type="SAM" id="Coils"/>
    </source>
</evidence>
<dbReference type="EMBL" id="CP133592">
    <property type="protein sequence ID" value="WMW24628.1"/>
    <property type="molecule type" value="Genomic_DNA"/>
</dbReference>
<dbReference type="GO" id="GO:0000155">
    <property type="term" value="F:phosphorelay sensor kinase activity"/>
    <property type="evidence" value="ECO:0007669"/>
    <property type="project" value="InterPro"/>
</dbReference>
<dbReference type="PANTHER" id="PTHR43304:SF1">
    <property type="entry name" value="PAC DOMAIN-CONTAINING PROTEIN"/>
    <property type="match status" value="1"/>
</dbReference>
<dbReference type="SMART" id="SM00065">
    <property type="entry name" value="GAF"/>
    <property type="match status" value="1"/>
</dbReference>
<dbReference type="SMART" id="SM00388">
    <property type="entry name" value="HisKA"/>
    <property type="match status" value="1"/>
</dbReference>
<keyword evidence="6" id="KW-0175">Coiled coil</keyword>
<dbReference type="SUPFAM" id="SSF55874">
    <property type="entry name" value="ATPase domain of HSP90 chaperone/DNA topoisomerase II/histidine kinase"/>
    <property type="match status" value="1"/>
</dbReference>
<dbReference type="InterPro" id="IPR029016">
    <property type="entry name" value="GAF-like_dom_sf"/>
</dbReference>
<keyword evidence="3" id="KW-0597">Phosphoprotein</keyword>
<protein>
    <recommendedName>
        <fullName evidence="2">histidine kinase</fullName>
        <ecNumber evidence="2">2.7.13.3</ecNumber>
    </recommendedName>
</protein>
<dbReference type="Pfam" id="PF02518">
    <property type="entry name" value="HATPase_c"/>
    <property type="match status" value="1"/>
</dbReference>
<dbReference type="InterPro" id="IPR005467">
    <property type="entry name" value="His_kinase_dom"/>
</dbReference>